<evidence type="ECO:0000313" key="1">
    <source>
        <dbReference type="EMBL" id="MBA4668212.1"/>
    </source>
</evidence>
<reference evidence="1" key="2">
    <citation type="submission" date="2020-07" db="EMBL/GenBank/DDBJ databases">
        <authorList>
            <person name="Vera ALvarez R."/>
            <person name="Arias-Moreno D.M."/>
            <person name="Jimenez-Jacinto V."/>
            <person name="Jimenez-Bremont J.F."/>
            <person name="Swaminathan K."/>
            <person name="Moose S.P."/>
            <person name="Guerrero-Gonzalez M.L."/>
            <person name="Marino-Ramirez L."/>
            <person name="Landsman D."/>
            <person name="Rodriguez-Kessler M."/>
            <person name="Delgado-Sanchez P."/>
        </authorList>
    </citation>
    <scope>NUCLEOTIDE SEQUENCE</scope>
    <source>
        <tissue evidence="1">Cladode</tissue>
    </source>
</reference>
<dbReference type="AlphaFoldDB" id="A0A7C9AGX4"/>
<organism evidence="1">
    <name type="scientific">Opuntia streptacantha</name>
    <name type="common">Prickly pear cactus</name>
    <name type="synonym">Opuntia cardona</name>
    <dbReference type="NCBI Taxonomy" id="393608"/>
    <lineage>
        <taxon>Eukaryota</taxon>
        <taxon>Viridiplantae</taxon>
        <taxon>Streptophyta</taxon>
        <taxon>Embryophyta</taxon>
        <taxon>Tracheophyta</taxon>
        <taxon>Spermatophyta</taxon>
        <taxon>Magnoliopsida</taxon>
        <taxon>eudicotyledons</taxon>
        <taxon>Gunneridae</taxon>
        <taxon>Pentapetalae</taxon>
        <taxon>Caryophyllales</taxon>
        <taxon>Cactineae</taxon>
        <taxon>Cactaceae</taxon>
        <taxon>Opuntioideae</taxon>
        <taxon>Opuntia</taxon>
    </lineage>
</organism>
<sequence>MSLINKEQVKSYHLQVSYSHPIADPPHHDQIEQHTYKFEDSLITSFKSSKRKKDDHKLNNCFSFELAAATAAVAAEVESLEDILYDPRDMNVHQVVLPVKGLWIKAKGLISFYSSISHRHPQLLRVRIIIDALEEQIRPVDVNQPRNSVDLRAHIHVYALERLAKHSICDF</sequence>
<reference evidence="1" key="1">
    <citation type="journal article" date="2013" name="J. Plant Res.">
        <title>Effect of fungi and light on seed germination of three Opuntia species from semiarid lands of central Mexico.</title>
        <authorList>
            <person name="Delgado-Sanchez P."/>
            <person name="Jimenez-Bremont J.F."/>
            <person name="Guerrero-Gonzalez Mde L."/>
            <person name="Flores J."/>
        </authorList>
    </citation>
    <scope>NUCLEOTIDE SEQUENCE</scope>
    <source>
        <tissue evidence="1">Cladode</tissue>
    </source>
</reference>
<name>A0A7C9AGX4_OPUST</name>
<dbReference type="EMBL" id="GISG01238777">
    <property type="protein sequence ID" value="MBA4668212.1"/>
    <property type="molecule type" value="Transcribed_RNA"/>
</dbReference>
<accession>A0A7C9AGX4</accession>
<protein>
    <submittedName>
        <fullName evidence="1">Uncharacterized protein</fullName>
    </submittedName>
</protein>
<proteinExistence type="predicted"/>